<gene>
    <name evidence="2" type="ORF">BHAOGJBA_6382</name>
</gene>
<feature type="region of interest" description="Disordered" evidence="1">
    <location>
        <begin position="1"/>
        <end position="29"/>
    </location>
</feature>
<name>A0AAV4ZY88_9HYPH</name>
<evidence type="ECO:0000313" key="2">
    <source>
        <dbReference type="EMBL" id="GJD92818.1"/>
    </source>
</evidence>
<reference evidence="2" key="2">
    <citation type="submission" date="2021-08" db="EMBL/GenBank/DDBJ databases">
        <authorList>
            <person name="Tani A."/>
            <person name="Ola A."/>
            <person name="Ogura Y."/>
            <person name="Katsura K."/>
            <person name="Hayashi T."/>
        </authorList>
    </citation>
    <scope>NUCLEOTIDE SEQUENCE</scope>
    <source>
        <strain evidence="2">DSM 16372</strain>
    </source>
</reference>
<evidence type="ECO:0000313" key="3">
    <source>
        <dbReference type="Proteomes" id="UP001055247"/>
    </source>
</evidence>
<dbReference type="EMBL" id="BPQO01000099">
    <property type="protein sequence ID" value="GJD92818.1"/>
    <property type="molecule type" value="Genomic_DNA"/>
</dbReference>
<organism evidence="2 3">
    <name type="scientific">Methylobacterium hispanicum</name>
    <dbReference type="NCBI Taxonomy" id="270350"/>
    <lineage>
        <taxon>Bacteria</taxon>
        <taxon>Pseudomonadati</taxon>
        <taxon>Pseudomonadota</taxon>
        <taxon>Alphaproteobacteria</taxon>
        <taxon>Hyphomicrobiales</taxon>
        <taxon>Methylobacteriaceae</taxon>
        <taxon>Methylobacterium</taxon>
    </lineage>
</organism>
<protein>
    <submittedName>
        <fullName evidence="2">Uncharacterized protein</fullName>
    </submittedName>
</protein>
<dbReference type="Proteomes" id="UP001055247">
    <property type="component" value="Unassembled WGS sequence"/>
</dbReference>
<feature type="compositionally biased region" description="Polar residues" evidence="1">
    <location>
        <begin position="1"/>
        <end position="11"/>
    </location>
</feature>
<comment type="caution">
    <text evidence="2">The sequence shown here is derived from an EMBL/GenBank/DDBJ whole genome shotgun (WGS) entry which is preliminary data.</text>
</comment>
<accession>A0AAV4ZY88</accession>
<evidence type="ECO:0000256" key="1">
    <source>
        <dbReference type="SAM" id="MobiDB-lite"/>
    </source>
</evidence>
<reference evidence="2" key="1">
    <citation type="journal article" date="2016" name="Front. Microbiol.">
        <title>Genome Sequence of the Piezophilic, Mesophilic Sulfate-Reducing Bacterium Desulfovibrio indicus J2T.</title>
        <authorList>
            <person name="Cao J."/>
            <person name="Maignien L."/>
            <person name="Shao Z."/>
            <person name="Alain K."/>
            <person name="Jebbar M."/>
        </authorList>
    </citation>
    <scope>NUCLEOTIDE SEQUENCE</scope>
    <source>
        <strain evidence="2">DSM 16372</strain>
    </source>
</reference>
<proteinExistence type="predicted"/>
<dbReference type="AlphaFoldDB" id="A0AAV4ZY88"/>
<keyword evidence="3" id="KW-1185">Reference proteome</keyword>
<sequence>MHSRIRPTTLTRACAATVAEPSPTSAPKPRRIVSWARADTLVFSAGTAI</sequence>